<dbReference type="Gene3D" id="1.20.5.160">
    <property type="entry name" value="Bacterial aa3 type cytochrome c oxidase subunit IV"/>
    <property type="match status" value="1"/>
</dbReference>
<dbReference type="Pfam" id="PF07835">
    <property type="entry name" value="COX4_pro_2"/>
    <property type="match status" value="1"/>
</dbReference>
<dbReference type="Proteomes" id="UP000184066">
    <property type="component" value="Unassembled WGS sequence"/>
</dbReference>
<dbReference type="AlphaFoldDB" id="A0A1M7SRY3"/>
<sequence length="44" mass="4895">MSEQDTGIVDIREREETFQAFVRMSARVAGLAILVLIFIALVNA</sequence>
<proteinExistence type="predicted"/>
<evidence type="ECO:0000313" key="3">
    <source>
        <dbReference type="EMBL" id="SHN61307.1"/>
    </source>
</evidence>
<keyword evidence="1" id="KW-0812">Transmembrane</keyword>
<feature type="domain" description="Cytochrome c oxidase subunit IV bacterial aa3 type" evidence="2">
    <location>
        <begin position="10"/>
        <end position="43"/>
    </location>
</feature>
<dbReference type="InterPro" id="IPR036596">
    <property type="entry name" value="Cyt-C_aa3_sf"/>
</dbReference>
<keyword evidence="4" id="KW-1185">Reference proteome</keyword>
<protein>
    <submittedName>
        <fullName evidence="3">Aa3 type cytochrome c oxidase subunit IV</fullName>
    </submittedName>
</protein>
<keyword evidence="1" id="KW-0472">Membrane</keyword>
<reference evidence="3 4" key="1">
    <citation type="submission" date="2016-12" db="EMBL/GenBank/DDBJ databases">
        <authorList>
            <person name="Song W.-J."/>
            <person name="Kurnit D.M."/>
        </authorList>
    </citation>
    <scope>NUCLEOTIDE SEQUENCE [LARGE SCALE GENOMIC DNA]</scope>
    <source>
        <strain evidence="3 4">CGMCC 1.10808</strain>
    </source>
</reference>
<evidence type="ECO:0000313" key="4">
    <source>
        <dbReference type="Proteomes" id="UP000184066"/>
    </source>
</evidence>
<accession>A0A1M7SRY3</accession>
<feature type="transmembrane region" description="Helical" evidence="1">
    <location>
        <begin position="21"/>
        <end position="42"/>
    </location>
</feature>
<name>A0A1M7SRY3_9RHOB</name>
<dbReference type="EMBL" id="FRDL01000003">
    <property type="protein sequence ID" value="SHN61307.1"/>
    <property type="molecule type" value="Genomic_DNA"/>
</dbReference>
<evidence type="ECO:0000259" key="2">
    <source>
        <dbReference type="Pfam" id="PF07835"/>
    </source>
</evidence>
<dbReference type="STRING" id="1189325.SAMN04488119_101155"/>
<dbReference type="SUPFAM" id="SSF81469">
    <property type="entry name" value="Bacterial aa3 type cytochrome c oxidase subunit IV"/>
    <property type="match status" value="1"/>
</dbReference>
<keyword evidence="1" id="KW-1133">Transmembrane helix</keyword>
<organism evidence="3 4">
    <name type="scientific">Oceanicella actignis</name>
    <dbReference type="NCBI Taxonomy" id="1189325"/>
    <lineage>
        <taxon>Bacteria</taxon>
        <taxon>Pseudomonadati</taxon>
        <taxon>Pseudomonadota</taxon>
        <taxon>Alphaproteobacteria</taxon>
        <taxon>Rhodobacterales</taxon>
        <taxon>Paracoccaceae</taxon>
        <taxon>Oceanicella</taxon>
    </lineage>
</organism>
<dbReference type="InterPro" id="IPR012422">
    <property type="entry name" value="Cyt_c_oxidase_su4_bac-aa3"/>
</dbReference>
<gene>
    <name evidence="3" type="ORF">SAMN05216200_103156</name>
</gene>
<evidence type="ECO:0000256" key="1">
    <source>
        <dbReference type="SAM" id="Phobius"/>
    </source>
</evidence>
<dbReference type="RefSeq" id="WP_083581202.1">
    <property type="nucleotide sequence ID" value="NZ_FOHL01000001.1"/>
</dbReference>